<dbReference type="EMBL" id="BGPR01004964">
    <property type="protein sequence ID" value="GBN05380.1"/>
    <property type="molecule type" value="Genomic_DNA"/>
</dbReference>
<evidence type="ECO:0000313" key="3">
    <source>
        <dbReference type="Proteomes" id="UP000499080"/>
    </source>
</evidence>
<feature type="region of interest" description="Disordered" evidence="1">
    <location>
        <begin position="26"/>
        <end position="50"/>
    </location>
</feature>
<dbReference type="Proteomes" id="UP000499080">
    <property type="component" value="Unassembled WGS sequence"/>
</dbReference>
<proteinExistence type="predicted"/>
<comment type="caution">
    <text evidence="2">The sequence shown here is derived from an EMBL/GenBank/DDBJ whole genome shotgun (WGS) entry which is preliminary data.</text>
</comment>
<organism evidence="2 3">
    <name type="scientific">Araneus ventricosus</name>
    <name type="common">Orbweaver spider</name>
    <name type="synonym">Epeira ventricosa</name>
    <dbReference type="NCBI Taxonomy" id="182803"/>
    <lineage>
        <taxon>Eukaryota</taxon>
        <taxon>Metazoa</taxon>
        <taxon>Ecdysozoa</taxon>
        <taxon>Arthropoda</taxon>
        <taxon>Chelicerata</taxon>
        <taxon>Arachnida</taxon>
        <taxon>Araneae</taxon>
        <taxon>Araneomorphae</taxon>
        <taxon>Entelegynae</taxon>
        <taxon>Araneoidea</taxon>
        <taxon>Araneidae</taxon>
        <taxon>Araneus</taxon>
    </lineage>
</organism>
<evidence type="ECO:0000256" key="1">
    <source>
        <dbReference type="SAM" id="MobiDB-lite"/>
    </source>
</evidence>
<reference evidence="2 3" key="1">
    <citation type="journal article" date="2019" name="Sci. Rep.">
        <title>Orb-weaving spider Araneus ventricosus genome elucidates the spidroin gene catalogue.</title>
        <authorList>
            <person name="Kono N."/>
            <person name="Nakamura H."/>
            <person name="Ohtoshi R."/>
            <person name="Moran D.A.P."/>
            <person name="Shinohara A."/>
            <person name="Yoshida Y."/>
            <person name="Fujiwara M."/>
            <person name="Mori M."/>
            <person name="Tomita M."/>
            <person name="Arakawa K."/>
        </authorList>
    </citation>
    <scope>NUCLEOTIDE SEQUENCE [LARGE SCALE GENOMIC DNA]</scope>
</reference>
<name>A0A4Y2KTN1_ARAVE</name>
<feature type="compositionally biased region" description="Basic and acidic residues" evidence="1">
    <location>
        <begin position="26"/>
        <end position="44"/>
    </location>
</feature>
<protein>
    <submittedName>
        <fullName evidence="2">Uncharacterized protein</fullName>
    </submittedName>
</protein>
<sequence length="105" mass="12033">MLDSVLVKNGGSPFLRGGYSRIRQEKNRKTETLKQNEGRRRQSERNSSSDFGLCKTNKTWANFPLRLFCDIGDFQCICVNSDKSNKISWCVSVIHNFTSLCLFGF</sequence>
<dbReference type="AlphaFoldDB" id="A0A4Y2KTN1"/>
<accession>A0A4Y2KTN1</accession>
<keyword evidence="3" id="KW-1185">Reference proteome</keyword>
<gene>
    <name evidence="2" type="ORF">AVEN_142322_1</name>
</gene>
<evidence type="ECO:0000313" key="2">
    <source>
        <dbReference type="EMBL" id="GBN05380.1"/>
    </source>
</evidence>